<accession>D2R220</accession>
<evidence type="ECO:0000256" key="6">
    <source>
        <dbReference type="ARBA" id="ARBA00022989"/>
    </source>
</evidence>
<keyword evidence="2" id="KW-1003">Cell membrane</keyword>
<dbReference type="EMBL" id="CP001848">
    <property type="protein sequence ID" value="ADB18631.1"/>
    <property type="molecule type" value="Genomic_DNA"/>
</dbReference>
<comment type="subcellular location">
    <subcellularLocation>
        <location evidence="1">Cell membrane</location>
        <topology evidence="1">Multi-pass membrane protein</topology>
    </subcellularLocation>
</comment>
<reference evidence="9 10" key="1">
    <citation type="journal article" date="2009" name="Stand. Genomic Sci.">
        <title>Complete genome sequence of Pirellula staleyi type strain (ATCC 27377).</title>
        <authorList>
            <person name="Clum A."/>
            <person name="Tindall B.J."/>
            <person name="Sikorski J."/>
            <person name="Ivanova N."/>
            <person name="Mavrommatis K."/>
            <person name="Lucas S."/>
            <person name="Glavina del Rio T."/>
            <person name="Nolan M."/>
            <person name="Chen F."/>
            <person name="Tice H."/>
            <person name="Pitluck S."/>
            <person name="Cheng J.F."/>
            <person name="Chertkov O."/>
            <person name="Brettin T."/>
            <person name="Han C."/>
            <person name="Detter J.C."/>
            <person name="Kuske C."/>
            <person name="Bruce D."/>
            <person name="Goodwin L."/>
            <person name="Ovchinikova G."/>
            <person name="Pati A."/>
            <person name="Mikhailova N."/>
            <person name="Chen A."/>
            <person name="Palaniappan K."/>
            <person name="Land M."/>
            <person name="Hauser L."/>
            <person name="Chang Y.J."/>
            <person name="Jeffries C.D."/>
            <person name="Chain P."/>
            <person name="Rohde M."/>
            <person name="Goker M."/>
            <person name="Bristow J."/>
            <person name="Eisen J.A."/>
            <person name="Markowitz V."/>
            <person name="Hugenholtz P."/>
            <person name="Kyrpides N.C."/>
            <person name="Klenk H.P."/>
            <person name="Lapidus A."/>
        </authorList>
    </citation>
    <scope>NUCLEOTIDE SEQUENCE [LARGE SCALE GENOMIC DNA]</scope>
    <source>
        <strain evidence="10">ATCC 27377 / DSM 6068 / ICPB 4128</strain>
    </source>
</reference>
<dbReference type="KEGG" id="psl:Psta_3977"/>
<feature type="transmembrane region" description="Helical" evidence="8">
    <location>
        <begin position="345"/>
        <end position="366"/>
    </location>
</feature>
<sequence precursor="true">MTTTTTDRWLLAATLGVALVLRIIAAHWWEERVPATQKFGFPDSEGYWELARTIAHVKPYEFGPEKYRIFRTPGYPALLAPLFLIWDEPPTIAARYLGAIFGTMAVLLTGWIACLVAGSAVSKVATLGAAIYPEAIASSVFLLSEAPFIPLMLLQVGALISMVRSTDSRSQLRWGAMAGACAGLATLVRPSWLLFTPLSAAVLVAFLAPRGRSLAWSAAMMAALVAVMIPWWTRNYFVAGEFVPTSLQVGASLYDGLSPTATGASDMRFVAGFIDEQKSHDLDPAEQSSPNGTFEARLDDRMKLASIEWAVQHPARVAELAIVKFTRIWSPLPNAAEFRSTMLRAVLFVSYLPTMLLAFAGSWKLWQRGERWPLTMLWLPAIYFTLLHTIFVSSIRYRQPAMFLIIVLTAIGLCALGKLDTRSPALAEKTA</sequence>
<evidence type="ECO:0000256" key="2">
    <source>
        <dbReference type="ARBA" id="ARBA00022475"/>
    </source>
</evidence>
<keyword evidence="10" id="KW-1185">Reference proteome</keyword>
<evidence type="ECO:0000256" key="3">
    <source>
        <dbReference type="ARBA" id="ARBA00022676"/>
    </source>
</evidence>
<dbReference type="PANTHER" id="PTHR33908">
    <property type="entry name" value="MANNOSYLTRANSFERASE YKCB-RELATED"/>
    <property type="match status" value="1"/>
</dbReference>
<dbReference type="OrthoDB" id="232864at2"/>
<keyword evidence="6 8" id="KW-1133">Transmembrane helix</keyword>
<feature type="transmembrane region" description="Helical" evidence="8">
    <location>
        <begin position="148"/>
        <end position="166"/>
    </location>
</feature>
<dbReference type="STRING" id="530564.Psta_3977"/>
<dbReference type="HOGENOM" id="CLU_599610_0_0_0"/>
<gene>
    <name evidence="9" type="ordered locus">Psta_3977</name>
</gene>
<feature type="transmembrane region" description="Helical" evidence="8">
    <location>
        <begin position="96"/>
        <end position="117"/>
    </location>
</feature>
<keyword evidence="4" id="KW-0808">Transferase</keyword>
<feature type="transmembrane region" description="Helical" evidence="8">
    <location>
        <begin position="401"/>
        <end position="419"/>
    </location>
</feature>
<dbReference type="GO" id="GO:0016763">
    <property type="term" value="F:pentosyltransferase activity"/>
    <property type="evidence" value="ECO:0007669"/>
    <property type="project" value="TreeGrafter"/>
</dbReference>
<evidence type="ECO:0000256" key="4">
    <source>
        <dbReference type="ARBA" id="ARBA00022679"/>
    </source>
</evidence>
<dbReference type="GO" id="GO:0009103">
    <property type="term" value="P:lipopolysaccharide biosynthetic process"/>
    <property type="evidence" value="ECO:0007669"/>
    <property type="project" value="UniProtKB-ARBA"/>
</dbReference>
<dbReference type="AlphaFoldDB" id="D2R220"/>
<evidence type="ECO:0000313" key="9">
    <source>
        <dbReference type="EMBL" id="ADB18631.1"/>
    </source>
</evidence>
<dbReference type="PANTHER" id="PTHR33908:SF11">
    <property type="entry name" value="MEMBRANE PROTEIN"/>
    <property type="match status" value="1"/>
</dbReference>
<dbReference type="eggNOG" id="COG1807">
    <property type="taxonomic scope" value="Bacteria"/>
</dbReference>
<feature type="transmembrane region" description="Helical" evidence="8">
    <location>
        <begin position="372"/>
        <end position="392"/>
    </location>
</feature>
<keyword evidence="7 8" id="KW-0472">Membrane</keyword>
<protein>
    <submittedName>
        <fullName evidence="9">Uncharacterized protein</fullName>
    </submittedName>
</protein>
<organism evidence="9 10">
    <name type="scientific">Pirellula staleyi (strain ATCC 27377 / DSM 6068 / ICPB 4128)</name>
    <name type="common">Pirella staleyi</name>
    <dbReference type="NCBI Taxonomy" id="530564"/>
    <lineage>
        <taxon>Bacteria</taxon>
        <taxon>Pseudomonadati</taxon>
        <taxon>Planctomycetota</taxon>
        <taxon>Planctomycetia</taxon>
        <taxon>Pirellulales</taxon>
        <taxon>Pirellulaceae</taxon>
        <taxon>Pirellula</taxon>
    </lineage>
</organism>
<dbReference type="InterPro" id="IPR050297">
    <property type="entry name" value="LipidA_mod_glycosyltrf_83"/>
</dbReference>
<dbReference type="GO" id="GO:0005886">
    <property type="term" value="C:plasma membrane"/>
    <property type="evidence" value="ECO:0007669"/>
    <property type="project" value="UniProtKB-SubCell"/>
</dbReference>
<keyword evidence="3" id="KW-0328">Glycosyltransferase</keyword>
<feature type="transmembrane region" description="Helical" evidence="8">
    <location>
        <begin position="214"/>
        <end position="232"/>
    </location>
</feature>
<dbReference type="Proteomes" id="UP000001887">
    <property type="component" value="Chromosome"/>
</dbReference>
<proteinExistence type="predicted"/>
<evidence type="ECO:0000256" key="1">
    <source>
        <dbReference type="ARBA" id="ARBA00004651"/>
    </source>
</evidence>
<evidence type="ECO:0000256" key="8">
    <source>
        <dbReference type="SAM" id="Phobius"/>
    </source>
</evidence>
<name>D2R220_PIRSD</name>
<feature type="transmembrane region" description="Helical" evidence="8">
    <location>
        <begin position="187"/>
        <end position="208"/>
    </location>
</feature>
<evidence type="ECO:0000256" key="7">
    <source>
        <dbReference type="ARBA" id="ARBA00023136"/>
    </source>
</evidence>
<evidence type="ECO:0000313" key="10">
    <source>
        <dbReference type="Proteomes" id="UP000001887"/>
    </source>
</evidence>
<keyword evidence="5 8" id="KW-0812">Transmembrane</keyword>
<evidence type="ECO:0000256" key="5">
    <source>
        <dbReference type="ARBA" id="ARBA00022692"/>
    </source>
</evidence>